<evidence type="ECO:0000313" key="2">
    <source>
        <dbReference type="EMBL" id="ALO42081.1"/>
    </source>
</evidence>
<dbReference type="PATRIC" id="fig|161398.10.peg.1601"/>
<dbReference type="STRING" id="161398.PP2015_1577"/>
<keyword evidence="1" id="KW-0472">Membrane</keyword>
<evidence type="ECO:0000256" key="1">
    <source>
        <dbReference type="SAM" id="Phobius"/>
    </source>
</evidence>
<gene>
    <name evidence="2" type="ORF">PP2015_1577</name>
</gene>
<organism evidence="2 3">
    <name type="scientific">Pseudoalteromonas phenolica</name>
    <dbReference type="NCBI Taxonomy" id="161398"/>
    <lineage>
        <taxon>Bacteria</taxon>
        <taxon>Pseudomonadati</taxon>
        <taxon>Pseudomonadota</taxon>
        <taxon>Gammaproteobacteria</taxon>
        <taxon>Alteromonadales</taxon>
        <taxon>Pseudoalteromonadaceae</taxon>
        <taxon>Pseudoalteromonas</taxon>
    </lineage>
</organism>
<accession>A0A0S2K1F4</accession>
<keyword evidence="1" id="KW-1133">Transmembrane helix</keyword>
<name>A0A0S2K1F4_9GAMM</name>
<feature type="transmembrane region" description="Helical" evidence="1">
    <location>
        <begin position="73"/>
        <end position="92"/>
    </location>
</feature>
<protein>
    <submittedName>
        <fullName evidence="2">Uncharacterized protein</fullName>
    </submittedName>
</protein>
<evidence type="ECO:0000313" key="3">
    <source>
        <dbReference type="Proteomes" id="UP000061457"/>
    </source>
</evidence>
<keyword evidence="1" id="KW-0812">Transmembrane</keyword>
<sequence length="98" mass="11055">MSAKSTIGDKISLTIIAFSLTIVHFGYTADILASFLGYWISVLILPITLYALIFILSLKINTNKFSTQQKTELFAFPLFINLVLFGTLYFLVQYGITY</sequence>
<feature type="transmembrane region" description="Helical" evidence="1">
    <location>
        <begin position="35"/>
        <end position="61"/>
    </location>
</feature>
<keyword evidence="3" id="KW-1185">Reference proteome</keyword>
<dbReference type="Proteomes" id="UP000061457">
    <property type="component" value="Chromosome I"/>
</dbReference>
<feature type="transmembrane region" description="Helical" evidence="1">
    <location>
        <begin position="12"/>
        <end position="29"/>
    </location>
</feature>
<proteinExistence type="predicted"/>
<dbReference type="EMBL" id="CP013187">
    <property type="protein sequence ID" value="ALO42081.1"/>
    <property type="molecule type" value="Genomic_DNA"/>
</dbReference>
<reference evidence="2 3" key="1">
    <citation type="submission" date="2015-11" db="EMBL/GenBank/DDBJ databases">
        <authorList>
            <person name="Zhang Y."/>
            <person name="Guo Z."/>
        </authorList>
    </citation>
    <scope>NUCLEOTIDE SEQUENCE [LARGE SCALE GENOMIC DNA]</scope>
    <source>
        <strain evidence="2 3">KCTC 12086</strain>
    </source>
</reference>
<dbReference type="AlphaFoldDB" id="A0A0S2K1F4"/>
<dbReference type="KEGG" id="pphe:PP2015_1577"/>